<dbReference type="Pfam" id="PF00528">
    <property type="entry name" value="BPD_transp_1"/>
    <property type="match status" value="1"/>
</dbReference>
<dbReference type="GO" id="GO:0005886">
    <property type="term" value="C:plasma membrane"/>
    <property type="evidence" value="ECO:0007669"/>
    <property type="project" value="UniProtKB-SubCell"/>
</dbReference>
<feature type="transmembrane region" description="Helical" evidence="8">
    <location>
        <begin position="98"/>
        <end position="116"/>
    </location>
</feature>
<feature type="domain" description="ABC transmembrane type-1" evidence="9">
    <location>
        <begin position="60"/>
        <end position="250"/>
    </location>
</feature>
<dbReference type="PANTHER" id="PTHR43357:SF4">
    <property type="entry name" value="INNER MEMBRANE ABC TRANSPORTER PERMEASE PROTEIN YDCV"/>
    <property type="match status" value="1"/>
</dbReference>
<feature type="transmembrane region" description="Helical" evidence="8">
    <location>
        <begin position="123"/>
        <end position="144"/>
    </location>
</feature>
<dbReference type="Gene3D" id="1.10.3720.10">
    <property type="entry name" value="MetI-like"/>
    <property type="match status" value="1"/>
</dbReference>
<dbReference type="SUPFAM" id="SSF161098">
    <property type="entry name" value="MetI-like"/>
    <property type="match status" value="1"/>
</dbReference>
<evidence type="ECO:0000256" key="6">
    <source>
        <dbReference type="ARBA" id="ARBA00022989"/>
    </source>
</evidence>
<evidence type="ECO:0000256" key="1">
    <source>
        <dbReference type="ARBA" id="ARBA00004429"/>
    </source>
</evidence>
<feature type="transmembrane region" description="Helical" evidence="8">
    <location>
        <begin position="12"/>
        <end position="33"/>
    </location>
</feature>
<dbReference type="EMBL" id="FWDM01000018">
    <property type="protein sequence ID" value="SLM12605.1"/>
    <property type="molecule type" value="Genomic_DNA"/>
</dbReference>
<feature type="transmembrane region" description="Helical" evidence="8">
    <location>
        <begin position="188"/>
        <end position="211"/>
    </location>
</feature>
<dbReference type="AlphaFoldDB" id="A0A3P3XI81"/>
<dbReference type="GO" id="GO:0055085">
    <property type="term" value="P:transmembrane transport"/>
    <property type="evidence" value="ECO:0007669"/>
    <property type="project" value="InterPro"/>
</dbReference>
<evidence type="ECO:0000256" key="3">
    <source>
        <dbReference type="ARBA" id="ARBA00022475"/>
    </source>
</evidence>
<keyword evidence="7 8" id="KW-0472">Membrane</keyword>
<keyword evidence="3" id="KW-1003">Cell membrane</keyword>
<reference evidence="10" key="1">
    <citation type="submission" date="2017-02" db="EMBL/GenBank/DDBJ databases">
        <authorList>
            <person name="Regsiter A."/>
            <person name="William W."/>
        </authorList>
    </citation>
    <scope>NUCLEOTIDE SEQUENCE</scope>
    <source>
        <strain evidence="10">Bib</strain>
    </source>
</reference>
<dbReference type="InterPro" id="IPR000515">
    <property type="entry name" value="MetI-like"/>
</dbReference>
<protein>
    <submittedName>
        <fullName evidence="10">ABC transporter permease protein</fullName>
    </submittedName>
</protein>
<dbReference type="CDD" id="cd06261">
    <property type="entry name" value="TM_PBP2"/>
    <property type="match status" value="1"/>
</dbReference>
<comment type="similarity">
    <text evidence="8">Belongs to the binding-protein-dependent transport system permease family.</text>
</comment>
<sequence length="265" mass="28864">MSNGKTGRKALSWVWLVLGLAYFFIPLISTFLFSLKGKKGVLSFVAYQHVFADPNFLKTFTFSLQMSIYTILVGLILIVPTAIWINLKLPKVKPLIELFSLMPFVIPPVVLAFGLIKSYARPPLALVSSPALLVAGYVVISFPYIYRSIDTGLTSIDLKVLTEAAQSLGAGWGSILFRVILPNLRTALLSAIFLTFATVIGELTLAVLLAWPAFGPYMAHVGRDLAYEPAALAILSFMMTWGSISIIQILSRGIPGSRSNVGGLH</sequence>
<feature type="transmembrane region" description="Helical" evidence="8">
    <location>
        <begin position="66"/>
        <end position="86"/>
    </location>
</feature>
<evidence type="ECO:0000256" key="7">
    <source>
        <dbReference type="ARBA" id="ARBA00023136"/>
    </source>
</evidence>
<accession>A0A3P3XI81</accession>
<gene>
    <name evidence="10" type="ORF">SPIROBIBN47_250102</name>
</gene>
<feature type="transmembrane region" description="Helical" evidence="8">
    <location>
        <begin position="231"/>
        <end position="250"/>
    </location>
</feature>
<evidence type="ECO:0000256" key="8">
    <source>
        <dbReference type="RuleBase" id="RU363032"/>
    </source>
</evidence>
<evidence type="ECO:0000256" key="4">
    <source>
        <dbReference type="ARBA" id="ARBA00022519"/>
    </source>
</evidence>
<dbReference type="PANTHER" id="PTHR43357">
    <property type="entry name" value="INNER MEMBRANE ABC TRANSPORTER PERMEASE PROTEIN YDCV"/>
    <property type="match status" value="1"/>
</dbReference>
<dbReference type="InterPro" id="IPR035906">
    <property type="entry name" value="MetI-like_sf"/>
</dbReference>
<keyword evidence="5 8" id="KW-0812">Transmembrane</keyword>
<evidence type="ECO:0000256" key="2">
    <source>
        <dbReference type="ARBA" id="ARBA00022448"/>
    </source>
</evidence>
<keyword evidence="4" id="KW-0997">Cell inner membrane</keyword>
<evidence type="ECO:0000313" key="10">
    <source>
        <dbReference type="EMBL" id="SLM12605.1"/>
    </source>
</evidence>
<evidence type="ECO:0000259" key="9">
    <source>
        <dbReference type="PROSITE" id="PS50928"/>
    </source>
</evidence>
<keyword evidence="6 8" id="KW-1133">Transmembrane helix</keyword>
<proteinExistence type="inferred from homology"/>
<keyword evidence="2 8" id="KW-0813">Transport</keyword>
<organism evidence="10">
    <name type="scientific">uncultured spirochete</name>
    <dbReference type="NCBI Taxonomy" id="156406"/>
    <lineage>
        <taxon>Bacteria</taxon>
        <taxon>Pseudomonadati</taxon>
        <taxon>Spirochaetota</taxon>
        <taxon>Spirochaetia</taxon>
        <taxon>Spirochaetales</taxon>
        <taxon>environmental samples</taxon>
    </lineage>
</organism>
<name>A0A3P3XI81_9SPIR</name>
<comment type="subcellular location">
    <subcellularLocation>
        <location evidence="1">Cell inner membrane</location>
        <topology evidence="1">Multi-pass membrane protein</topology>
    </subcellularLocation>
    <subcellularLocation>
        <location evidence="8">Cell membrane</location>
        <topology evidence="8">Multi-pass membrane protein</topology>
    </subcellularLocation>
</comment>
<dbReference type="PROSITE" id="PS50928">
    <property type="entry name" value="ABC_TM1"/>
    <property type="match status" value="1"/>
</dbReference>
<evidence type="ECO:0000256" key="5">
    <source>
        <dbReference type="ARBA" id="ARBA00022692"/>
    </source>
</evidence>